<dbReference type="EMBL" id="BMPO01000011">
    <property type="protein sequence ID" value="GGK08703.1"/>
    <property type="molecule type" value="Genomic_DNA"/>
</dbReference>
<protein>
    <recommendedName>
        <fullName evidence="1">N-acetyltransferase domain-containing protein</fullName>
    </recommendedName>
</protein>
<dbReference type="RefSeq" id="WP_188985686.1">
    <property type="nucleotide sequence ID" value="NZ_BMPO01000011.1"/>
</dbReference>
<evidence type="ECO:0000313" key="3">
    <source>
        <dbReference type="Proteomes" id="UP000635983"/>
    </source>
</evidence>
<dbReference type="GO" id="GO:0016747">
    <property type="term" value="F:acyltransferase activity, transferring groups other than amino-acyl groups"/>
    <property type="evidence" value="ECO:0007669"/>
    <property type="project" value="InterPro"/>
</dbReference>
<reference evidence="2" key="2">
    <citation type="submission" date="2020-09" db="EMBL/GenBank/DDBJ databases">
        <authorList>
            <person name="Sun Q."/>
            <person name="Ohkuma M."/>
        </authorList>
    </citation>
    <scope>NUCLEOTIDE SEQUENCE</scope>
    <source>
        <strain evidence="2">JCM 30078</strain>
    </source>
</reference>
<dbReference type="SUPFAM" id="SSF55729">
    <property type="entry name" value="Acyl-CoA N-acyltransferases (Nat)"/>
    <property type="match status" value="1"/>
</dbReference>
<proteinExistence type="predicted"/>
<dbReference type="Gene3D" id="3.40.630.30">
    <property type="match status" value="1"/>
</dbReference>
<keyword evidence="3" id="KW-1185">Reference proteome</keyword>
<dbReference type="PROSITE" id="PS51186">
    <property type="entry name" value="GNAT"/>
    <property type="match status" value="1"/>
</dbReference>
<dbReference type="Pfam" id="PF00583">
    <property type="entry name" value="Acetyltransf_1"/>
    <property type="match status" value="1"/>
</dbReference>
<dbReference type="InterPro" id="IPR000182">
    <property type="entry name" value="GNAT_dom"/>
</dbReference>
<name>A0A917V1F9_9PSED</name>
<organism evidence="2 3">
    <name type="scientific">Pseudomonas matsuisoli</name>
    <dbReference type="NCBI Taxonomy" id="1515666"/>
    <lineage>
        <taxon>Bacteria</taxon>
        <taxon>Pseudomonadati</taxon>
        <taxon>Pseudomonadota</taxon>
        <taxon>Gammaproteobacteria</taxon>
        <taxon>Pseudomonadales</taxon>
        <taxon>Pseudomonadaceae</taxon>
        <taxon>Pseudomonas</taxon>
    </lineage>
</organism>
<dbReference type="InterPro" id="IPR016181">
    <property type="entry name" value="Acyl_CoA_acyltransferase"/>
</dbReference>
<feature type="domain" description="N-acetyltransferase" evidence="1">
    <location>
        <begin position="118"/>
        <end position="261"/>
    </location>
</feature>
<gene>
    <name evidence="2" type="ORF">GCM10009304_38460</name>
</gene>
<evidence type="ECO:0000259" key="1">
    <source>
        <dbReference type="PROSITE" id="PS51186"/>
    </source>
</evidence>
<evidence type="ECO:0000313" key="2">
    <source>
        <dbReference type="EMBL" id="GGK08703.1"/>
    </source>
</evidence>
<comment type="caution">
    <text evidence="2">The sequence shown here is derived from an EMBL/GenBank/DDBJ whole genome shotgun (WGS) entry which is preliminary data.</text>
</comment>
<dbReference type="Proteomes" id="UP000635983">
    <property type="component" value="Unassembled WGS sequence"/>
</dbReference>
<accession>A0A917V1F9</accession>
<sequence length="265" mass="28880">MSAWKTVVHDRPGAEITEHADLYIYWADSEFPLWNSIFVRPEVKDAATLRDSLAIANAYMSTKTGSGSVYVCGDMFSGIGASELDDLSVSTGMVRHSVLTGMIGSVPQTLSTPRLMEIHCRRVADECDLALYGHIHAQAYSMTDAVGRSAFAGSRLWTDGAFVFIGYHGDAAVSTAAVLVNKNTLYLTLVATLPQVWGKGFATATVRHALKEASHSTGIKEVVLHSTRTGCALYRRLGFRRTTHIHLYTRPRELALGTPGVKRCS</sequence>
<dbReference type="AlphaFoldDB" id="A0A917V1F9"/>
<reference evidence="2" key="1">
    <citation type="journal article" date="2014" name="Int. J. Syst. Evol. Microbiol.">
        <title>Complete genome sequence of Corynebacterium casei LMG S-19264T (=DSM 44701T), isolated from a smear-ripened cheese.</title>
        <authorList>
            <consortium name="US DOE Joint Genome Institute (JGI-PGF)"/>
            <person name="Walter F."/>
            <person name="Albersmeier A."/>
            <person name="Kalinowski J."/>
            <person name="Ruckert C."/>
        </authorList>
    </citation>
    <scope>NUCLEOTIDE SEQUENCE</scope>
    <source>
        <strain evidence="2">JCM 30078</strain>
    </source>
</reference>